<evidence type="ECO:0000313" key="2">
    <source>
        <dbReference type="EMBL" id="KOS22655.1"/>
    </source>
</evidence>
<evidence type="ECO:0000256" key="1">
    <source>
        <dbReference type="SAM" id="MobiDB-lite"/>
    </source>
</evidence>
<accession>A0A0M9VX23</accession>
<feature type="region of interest" description="Disordered" evidence="1">
    <location>
        <begin position="715"/>
        <end position="742"/>
    </location>
</feature>
<dbReference type="OrthoDB" id="3497519at2759"/>
<evidence type="ECO:0000313" key="3">
    <source>
        <dbReference type="Proteomes" id="UP000053831"/>
    </source>
</evidence>
<organism evidence="2 3">
    <name type="scientific">Escovopsis weberi</name>
    <dbReference type="NCBI Taxonomy" id="150374"/>
    <lineage>
        <taxon>Eukaryota</taxon>
        <taxon>Fungi</taxon>
        <taxon>Dikarya</taxon>
        <taxon>Ascomycota</taxon>
        <taxon>Pezizomycotina</taxon>
        <taxon>Sordariomycetes</taxon>
        <taxon>Hypocreomycetidae</taxon>
        <taxon>Hypocreales</taxon>
        <taxon>Hypocreaceae</taxon>
        <taxon>Escovopsis</taxon>
    </lineage>
</organism>
<feature type="region of interest" description="Disordered" evidence="1">
    <location>
        <begin position="927"/>
        <end position="966"/>
    </location>
</feature>
<dbReference type="EMBL" id="LGSR01000002">
    <property type="protein sequence ID" value="KOS22655.1"/>
    <property type="molecule type" value="Genomic_DNA"/>
</dbReference>
<dbReference type="STRING" id="150374.A0A0M9VX23"/>
<proteinExistence type="predicted"/>
<feature type="compositionally biased region" description="Polar residues" evidence="1">
    <location>
        <begin position="675"/>
        <end position="684"/>
    </location>
</feature>
<feature type="region of interest" description="Disordered" evidence="1">
    <location>
        <begin position="654"/>
        <end position="684"/>
    </location>
</feature>
<keyword evidence="3" id="KW-1185">Reference proteome</keyword>
<feature type="compositionally biased region" description="Basic and acidic residues" evidence="1">
    <location>
        <begin position="654"/>
        <end position="670"/>
    </location>
</feature>
<dbReference type="AlphaFoldDB" id="A0A0M9VX23"/>
<gene>
    <name evidence="2" type="ORF">ESCO_003645</name>
</gene>
<dbReference type="Proteomes" id="UP000053831">
    <property type="component" value="Unassembled WGS sequence"/>
</dbReference>
<sequence length="966" mass="109128">MREDKTGSLAQLAGVSPSFRFDPVSCTLSVLEHSLVLRVASCHENFEAGEKGPTLGGWFSAPWEFGLGYLGHLTVSAEGVWQLLSRKLSSAEKMMASFVIAVTLVHEFMHVWNRATMEWLCNPAYYGIDNPQDLRYCDAVKAILLPVDRSAAPEPFYKDDYRSELGAAFETHMIGSGIYGAMSGPGQLRPPFLRQYYGMAVTCENNNGEELVKPKSRMGAHWISYERHSSIKKMFSKAYWDVVVAKYGSPVLRYRTAEPRKAFLTEEHNLSYDQTFAELSFWSQKDREWLANFMAKLYHGGQQVLYRYCTLLVHDAHRFEFLLKKFVTIADRWSHNNKGIVNRLKALLMTVLEARIYYLCVNAISSSQFENPRLSTILDVDLERRPEAEEAWRRWCELEASVPAECQDEGSRKIKNLSFNLFYLEIAMQDDAFDERIVTKMMDVAILLDSEQQLSESMLCELYHLPTALWKNYLDGFPGHSLVWTARCHRFAYFLRHTARELFAMRSHLPSIGRGWMGRLKKWVEGFETVIDLMPGNTDKVAENWSDLLRTVPMMRKSQRRPWERLFPVSKQAMLNLTGAQLKDMAKFQKKFQESMQLNNFKVVLPSKDPSAQGLAEHWAGILGTIVSFEREQQQLMATLGRQLAEIELRRGVRRAEADRQRGKKAEEAAAGRLSQVQPTPSRKFNKQFQDALTIKSDIEKAFDARRERKLKYRSKLGLASPCPSGTPSPLRSGQDPRRSPMHNRRLTLRWRQGGNQPGPVAARQAHIGVPRIAQPLDPLTGPSSPGVPSGSDTRHSLQRMTAPFSSPQAQPVFTNARDLAIHAAVPTNNHRFLPAGNVHRPVPASYQIDGPRVIDELVTGVARDIEDMAAAAGPIEAASQEAFAVAHQDMERHAAAHSEALAAAVKMHHVARDHVHRERRLAEELREAGNAAGDSMDLDGDVAMGEGAGPQPSRMVKLCDKYPRR</sequence>
<reference evidence="2 3" key="1">
    <citation type="submission" date="2015-07" db="EMBL/GenBank/DDBJ databases">
        <title>The genome of the fungus Escovopsis weberi, a specialized disease agent of ant agriculture.</title>
        <authorList>
            <person name="de Man T.J."/>
            <person name="Stajich J.E."/>
            <person name="Kubicek C.P."/>
            <person name="Chenthamara K."/>
            <person name="Atanasova L."/>
            <person name="Druzhinina I.S."/>
            <person name="Birnbaum S."/>
            <person name="Barribeau S.M."/>
            <person name="Teiling C."/>
            <person name="Suen G."/>
            <person name="Currie C."/>
            <person name="Gerardo N.M."/>
        </authorList>
    </citation>
    <scope>NUCLEOTIDE SEQUENCE [LARGE SCALE GENOMIC DNA]</scope>
</reference>
<protein>
    <submittedName>
        <fullName evidence="2">Uncharacterized protein</fullName>
    </submittedName>
</protein>
<name>A0A0M9VX23_ESCWE</name>
<comment type="caution">
    <text evidence="2">The sequence shown here is derived from an EMBL/GenBank/DDBJ whole genome shotgun (WGS) entry which is preliminary data.</text>
</comment>